<dbReference type="Proteomes" id="UP000438429">
    <property type="component" value="Unassembled WGS sequence"/>
</dbReference>
<sequence>MSTRGSELSGPPDSPSSPISQSERFLLKDNPQQLPFCPSPLSSSSTTAQRRRRRRGFVLSPASCAPHGALTSTHLLSQSLAEVTDDITVTSSDLTHVHRGTSQNCVYAKSYSLGNISGFFSFSGHLCIPALPQAFDQHAFVWLPPFNALFLKKKDGLRCYEAVSDGGERGSEKKPPTPFNGSLFITARIHISEEKEFGGSRRCEESDTFSVSAD</sequence>
<feature type="region of interest" description="Disordered" evidence="1">
    <location>
        <begin position="1"/>
        <end position="52"/>
    </location>
</feature>
<dbReference type="AlphaFoldDB" id="A0A6A4SJD6"/>
<reference evidence="2 3" key="1">
    <citation type="submission" date="2019-06" db="EMBL/GenBank/DDBJ databases">
        <title>Draft genomes of female and male turbot (Scophthalmus maximus).</title>
        <authorList>
            <person name="Xu H."/>
            <person name="Xu X.-W."/>
            <person name="Shao C."/>
            <person name="Chen S."/>
        </authorList>
    </citation>
    <scope>NUCLEOTIDE SEQUENCE [LARGE SCALE GENOMIC DNA]</scope>
    <source>
        <strain evidence="2">Ysfricsl-2016a</strain>
        <tissue evidence="2">Blood</tissue>
    </source>
</reference>
<comment type="caution">
    <text evidence="2">The sequence shown here is derived from an EMBL/GenBank/DDBJ whole genome shotgun (WGS) entry which is preliminary data.</text>
</comment>
<organism evidence="2 3">
    <name type="scientific">Scophthalmus maximus</name>
    <name type="common">Turbot</name>
    <name type="synonym">Psetta maxima</name>
    <dbReference type="NCBI Taxonomy" id="52904"/>
    <lineage>
        <taxon>Eukaryota</taxon>
        <taxon>Metazoa</taxon>
        <taxon>Chordata</taxon>
        <taxon>Craniata</taxon>
        <taxon>Vertebrata</taxon>
        <taxon>Euteleostomi</taxon>
        <taxon>Actinopterygii</taxon>
        <taxon>Neopterygii</taxon>
        <taxon>Teleostei</taxon>
        <taxon>Neoteleostei</taxon>
        <taxon>Acanthomorphata</taxon>
        <taxon>Carangaria</taxon>
        <taxon>Pleuronectiformes</taxon>
        <taxon>Pleuronectoidei</taxon>
        <taxon>Scophthalmidae</taxon>
        <taxon>Scophthalmus</taxon>
    </lineage>
</organism>
<feature type="compositionally biased region" description="Low complexity" evidence="1">
    <location>
        <begin position="1"/>
        <end position="22"/>
    </location>
</feature>
<name>A0A6A4SJD6_SCOMX</name>
<protein>
    <submittedName>
        <fullName evidence="2">Uncharacterized protein</fullName>
    </submittedName>
</protein>
<evidence type="ECO:0000313" key="3">
    <source>
        <dbReference type="Proteomes" id="UP000438429"/>
    </source>
</evidence>
<dbReference type="EMBL" id="VEVO01000014">
    <property type="protein sequence ID" value="KAF0031241.1"/>
    <property type="molecule type" value="Genomic_DNA"/>
</dbReference>
<gene>
    <name evidence="2" type="ORF">F2P81_015796</name>
</gene>
<accession>A0A6A4SJD6</accession>
<evidence type="ECO:0000313" key="2">
    <source>
        <dbReference type="EMBL" id="KAF0031241.1"/>
    </source>
</evidence>
<proteinExistence type="predicted"/>
<feature type="compositionally biased region" description="Low complexity" evidence="1">
    <location>
        <begin position="31"/>
        <end position="45"/>
    </location>
</feature>
<evidence type="ECO:0000256" key="1">
    <source>
        <dbReference type="SAM" id="MobiDB-lite"/>
    </source>
</evidence>